<accession>A0A0F9E464</accession>
<name>A0A0F9E464_9ZZZZ</name>
<organism evidence="1">
    <name type="scientific">marine sediment metagenome</name>
    <dbReference type="NCBI Taxonomy" id="412755"/>
    <lineage>
        <taxon>unclassified sequences</taxon>
        <taxon>metagenomes</taxon>
        <taxon>ecological metagenomes</taxon>
    </lineage>
</organism>
<dbReference type="EMBL" id="LAZR01026431">
    <property type="protein sequence ID" value="KKL68773.1"/>
    <property type="molecule type" value="Genomic_DNA"/>
</dbReference>
<protein>
    <submittedName>
        <fullName evidence="1">Uncharacterized protein</fullName>
    </submittedName>
</protein>
<comment type="caution">
    <text evidence="1">The sequence shown here is derived from an EMBL/GenBank/DDBJ whole genome shotgun (WGS) entry which is preliminary data.</text>
</comment>
<evidence type="ECO:0000313" key="1">
    <source>
        <dbReference type="EMBL" id="KKL68773.1"/>
    </source>
</evidence>
<reference evidence="1" key="1">
    <citation type="journal article" date="2015" name="Nature">
        <title>Complex archaea that bridge the gap between prokaryotes and eukaryotes.</title>
        <authorList>
            <person name="Spang A."/>
            <person name="Saw J.H."/>
            <person name="Jorgensen S.L."/>
            <person name="Zaremba-Niedzwiedzka K."/>
            <person name="Martijn J."/>
            <person name="Lind A.E."/>
            <person name="van Eijk R."/>
            <person name="Schleper C."/>
            <person name="Guy L."/>
            <person name="Ettema T.J."/>
        </authorList>
    </citation>
    <scope>NUCLEOTIDE SEQUENCE</scope>
</reference>
<sequence>VYLGVETVIDTLLIFGDGRVVADTTHYLPLKINDEIYWIRLIKENVK</sequence>
<proteinExistence type="predicted"/>
<dbReference type="AlphaFoldDB" id="A0A0F9E464"/>
<feature type="non-terminal residue" evidence="1">
    <location>
        <position position="1"/>
    </location>
</feature>
<gene>
    <name evidence="1" type="ORF">LCGC14_2121670</name>
</gene>